<evidence type="ECO:0000256" key="3">
    <source>
        <dbReference type="ARBA" id="ARBA00022448"/>
    </source>
</evidence>
<reference evidence="10 11" key="1">
    <citation type="submission" date="2020-08" db="EMBL/GenBank/DDBJ databases">
        <title>Genomic Encyclopedia of Type Strains, Phase III (KMG-III): the genomes of soil and plant-associated and newly described type strains.</title>
        <authorList>
            <person name="Whitman W."/>
        </authorList>
    </citation>
    <scope>NUCLEOTIDE SEQUENCE [LARGE SCALE GENOMIC DNA]</scope>
    <source>
        <strain evidence="10 11">CECT 8803</strain>
    </source>
</reference>
<evidence type="ECO:0000256" key="6">
    <source>
        <dbReference type="ARBA" id="ARBA00022989"/>
    </source>
</evidence>
<evidence type="ECO:0000256" key="5">
    <source>
        <dbReference type="ARBA" id="ARBA00022692"/>
    </source>
</evidence>
<dbReference type="RefSeq" id="WP_183415522.1">
    <property type="nucleotide sequence ID" value="NZ_JACHXA010000002.1"/>
</dbReference>
<dbReference type="SUPFAM" id="SSF103481">
    <property type="entry name" value="Multidrug resistance efflux transporter EmrE"/>
    <property type="match status" value="2"/>
</dbReference>
<protein>
    <submittedName>
        <fullName evidence="10">Chloramphenicol-sensitive protein RarD</fullName>
    </submittedName>
</protein>
<evidence type="ECO:0000256" key="4">
    <source>
        <dbReference type="ARBA" id="ARBA00022475"/>
    </source>
</evidence>
<dbReference type="Proteomes" id="UP000581135">
    <property type="component" value="Unassembled WGS sequence"/>
</dbReference>
<accession>A0A839SUR3</accession>
<keyword evidence="4" id="KW-1003">Cell membrane</keyword>
<feature type="transmembrane region" description="Helical" evidence="8">
    <location>
        <begin position="151"/>
        <end position="167"/>
    </location>
</feature>
<evidence type="ECO:0000313" key="10">
    <source>
        <dbReference type="EMBL" id="MBB3064725.1"/>
    </source>
</evidence>
<proteinExistence type="inferred from homology"/>
<evidence type="ECO:0000259" key="9">
    <source>
        <dbReference type="Pfam" id="PF00892"/>
    </source>
</evidence>
<dbReference type="Pfam" id="PF00892">
    <property type="entry name" value="EamA"/>
    <property type="match status" value="1"/>
</dbReference>
<feature type="transmembrane region" description="Helical" evidence="8">
    <location>
        <begin position="209"/>
        <end position="230"/>
    </location>
</feature>
<evidence type="ECO:0000256" key="1">
    <source>
        <dbReference type="ARBA" id="ARBA00004651"/>
    </source>
</evidence>
<evidence type="ECO:0000313" key="11">
    <source>
        <dbReference type="Proteomes" id="UP000581135"/>
    </source>
</evidence>
<evidence type="ECO:0000256" key="7">
    <source>
        <dbReference type="ARBA" id="ARBA00023136"/>
    </source>
</evidence>
<dbReference type="InterPro" id="IPR037185">
    <property type="entry name" value="EmrE-like"/>
</dbReference>
<comment type="caution">
    <text evidence="10">The sequence shown here is derived from an EMBL/GenBank/DDBJ whole genome shotgun (WGS) entry which is preliminary data.</text>
</comment>
<feature type="transmembrane region" description="Helical" evidence="8">
    <location>
        <begin position="179"/>
        <end position="197"/>
    </location>
</feature>
<dbReference type="InterPro" id="IPR000620">
    <property type="entry name" value="EamA_dom"/>
</dbReference>
<dbReference type="PANTHER" id="PTHR22911:SF137">
    <property type="entry name" value="SOLUTE CARRIER FAMILY 35 MEMBER G2-RELATED"/>
    <property type="match status" value="1"/>
</dbReference>
<evidence type="ECO:0000256" key="8">
    <source>
        <dbReference type="SAM" id="Phobius"/>
    </source>
</evidence>
<evidence type="ECO:0000256" key="2">
    <source>
        <dbReference type="ARBA" id="ARBA00007362"/>
    </source>
</evidence>
<sequence length="307" mass="33541">MESEGKTGVAFALCAFLFWGLVTPLYFKWASAIPPLEILAHRIVWSLVLVGILLYFWRRYAGLRRSLGQRRTLLVLLAAAIFVSLNWITYIWAISSGQAVEAALGYYINPLVNVMLGFIVLRERLNRAQMVAVAIAATGVINLTLQLGSVPWLALTLACTFGIYGLIRKTAPLASMEGLFMETVLLTPFALGYIFFLEIGGQGTVGETGWSGLFLLILSGPVTALPLIWYASGARRLRFSTIGLFQYLAPTCIVLVAVFLFGEPFTTAHLITFACIWTALAIYSFDSLRASRTRRAAAIAAAANQAG</sequence>
<dbReference type="PANTHER" id="PTHR22911">
    <property type="entry name" value="ACYL-MALONYL CONDENSING ENZYME-RELATED"/>
    <property type="match status" value="1"/>
</dbReference>
<keyword evidence="6 8" id="KW-1133">Transmembrane helix</keyword>
<feature type="transmembrane region" description="Helical" evidence="8">
    <location>
        <begin position="128"/>
        <end position="145"/>
    </location>
</feature>
<dbReference type="NCBIfam" id="TIGR00688">
    <property type="entry name" value="rarD"/>
    <property type="match status" value="1"/>
</dbReference>
<dbReference type="EMBL" id="JACHXA010000002">
    <property type="protein sequence ID" value="MBB3064725.1"/>
    <property type="molecule type" value="Genomic_DNA"/>
</dbReference>
<organism evidence="10 11">
    <name type="scientific">Limibacillus halophilus</name>
    <dbReference type="NCBI Taxonomy" id="1579333"/>
    <lineage>
        <taxon>Bacteria</taxon>
        <taxon>Pseudomonadati</taxon>
        <taxon>Pseudomonadota</taxon>
        <taxon>Alphaproteobacteria</taxon>
        <taxon>Rhodospirillales</taxon>
        <taxon>Rhodovibrionaceae</taxon>
        <taxon>Limibacillus</taxon>
    </lineage>
</organism>
<keyword evidence="7 8" id="KW-0472">Membrane</keyword>
<feature type="transmembrane region" description="Helical" evidence="8">
    <location>
        <begin position="39"/>
        <end position="57"/>
    </location>
</feature>
<feature type="transmembrane region" description="Helical" evidence="8">
    <location>
        <begin position="104"/>
        <end position="121"/>
    </location>
</feature>
<dbReference type="GO" id="GO:0005886">
    <property type="term" value="C:plasma membrane"/>
    <property type="evidence" value="ECO:0007669"/>
    <property type="project" value="UniProtKB-SubCell"/>
</dbReference>
<comment type="subcellular location">
    <subcellularLocation>
        <location evidence="1">Cell membrane</location>
        <topology evidence="1">Multi-pass membrane protein</topology>
    </subcellularLocation>
</comment>
<gene>
    <name evidence="10" type="ORF">FHR98_000997</name>
</gene>
<feature type="transmembrane region" description="Helical" evidence="8">
    <location>
        <begin position="7"/>
        <end position="27"/>
    </location>
</feature>
<feature type="transmembrane region" description="Helical" evidence="8">
    <location>
        <begin position="242"/>
        <end position="261"/>
    </location>
</feature>
<name>A0A839SUR3_9PROT</name>
<keyword evidence="11" id="KW-1185">Reference proteome</keyword>
<keyword evidence="3" id="KW-0813">Transport</keyword>
<feature type="transmembrane region" description="Helical" evidence="8">
    <location>
        <begin position="267"/>
        <end position="285"/>
    </location>
</feature>
<feature type="domain" description="EamA" evidence="9">
    <location>
        <begin position="7"/>
        <end position="142"/>
    </location>
</feature>
<comment type="similarity">
    <text evidence="2">Belongs to the EamA transporter family.</text>
</comment>
<feature type="transmembrane region" description="Helical" evidence="8">
    <location>
        <begin position="73"/>
        <end position="92"/>
    </location>
</feature>
<dbReference type="InterPro" id="IPR004626">
    <property type="entry name" value="RarD"/>
</dbReference>
<keyword evidence="5 8" id="KW-0812">Transmembrane</keyword>
<dbReference type="AlphaFoldDB" id="A0A839SUR3"/>